<proteinExistence type="predicted"/>
<dbReference type="EMBL" id="CDOI01000173">
    <property type="protein sequence ID" value="CEN48426.1"/>
    <property type="molecule type" value="Genomic_DNA"/>
</dbReference>
<sequence>MSGITLANIEALADGEGNTNDCSKNGYKKWFATTNIPTQRKEVFRDCWCNSAEGYDPQACSVN</sequence>
<dbReference type="Proteomes" id="UP000045051">
    <property type="component" value="Unassembled WGS sequence"/>
</dbReference>
<evidence type="ECO:0000313" key="2">
    <source>
        <dbReference type="Proteomes" id="UP000045051"/>
    </source>
</evidence>
<gene>
    <name evidence="1" type="ORF">CCAND38_60027</name>
</gene>
<accession>A0A0B7I8Y4</accession>
<keyword evidence="2" id="KW-1185">Reference proteome</keyword>
<dbReference type="AlphaFoldDB" id="A0A0B7I8Y4"/>
<evidence type="ECO:0000313" key="1">
    <source>
        <dbReference type="EMBL" id="CEN48426.1"/>
    </source>
</evidence>
<protein>
    <submittedName>
        <fullName evidence="1">Uncharacterized protein</fullName>
    </submittedName>
</protein>
<name>A0A0B7I8Y4_9FLAO</name>
<organism evidence="1 2">
    <name type="scientific">Capnocytophaga canis</name>
    <dbReference type="NCBI Taxonomy" id="1848903"/>
    <lineage>
        <taxon>Bacteria</taxon>
        <taxon>Pseudomonadati</taxon>
        <taxon>Bacteroidota</taxon>
        <taxon>Flavobacteriia</taxon>
        <taxon>Flavobacteriales</taxon>
        <taxon>Flavobacteriaceae</taxon>
        <taxon>Capnocytophaga</taxon>
    </lineage>
</organism>
<reference evidence="1 2" key="1">
    <citation type="submission" date="2015-01" db="EMBL/GenBank/DDBJ databases">
        <authorList>
            <person name="MANFREDI Pablo"/>
        </authorList>
    </citation>
    <scope>NUCLEOTIDE SEQUENCE [LARGE SCALE GENOMIC DNA]</scope>
    <source>
        <strain evidence="1 2">CcD38</strain>
    </source>
</reference>